<reference evidence="1 2" key="1">
    <citation type="submission" date="2012-06" db="EMBL/GenBank/DDBJ databases">
        <title>The complete chromosome of genome of Turneriella parva DSM 21527.</title>
        <authorList>
            <consortium name="US DOE Joint Genome Institute (JGI-PGF)"/>
            <person name="Lucas S."/>
            <person name="Han J."/>
            <person name="Lapidus A."/>
            <person name="Bruce D."/>
            <person name="Goodwin L."/>
            <person name="Pitluck S."/>
            <person name="Peters L."/>
            <person name="Kyrpides N."/>
            <person name="Mavromatis K."/>
            <person name="Ivanova N."/>
            <person name="Mikhailova N."/>
            <person name="Chertkov O."/>
            <person name="Detter J.C."/>
            <person name="Tapia R."/>
            <person name="Han C."/>
            <person name="Land M."/>
            <person name="Hauser L."/>
            <person name="Markowitz V."/>
            <person name="Cheng J.-F."/>
            <person name="Hugenholtz P."/>
            <person name="Woyke T."/>
            <person name="Wu D."/>
            <person name="Gronow S."/>
            <person name="Wellnitz S."/>
            <person name="Brambilla E."/>
            <person name="Klenk H.-P."/>
            <person name="Eisen J.A."/>
        </authorList>
    </citation>
    <scope>NUCLEOTIDE SEQUENCE [LARGE SCALE GENOMIC DNA]</scope>
    <source>
        <strain evidence="2">ATCC BAA-1111 / DSM 21527 / NCTC 11395 / H</strain>
    </source>
</reference>
<gene>
    <name evidence="1" type="ordered locus">Turpa_3487</name>
</gene>
<dbReference type="OrthoDB" id="1322506at2"/>
<sequence>MIHPEIEVKIDLYSDIVEHIWKEIDALIKHGFQFPNLKEWQSAEIARKEKQNENLKSQGLPFNEKHNTYSEAEWLERYRDAQVYSLYNIREKVPDPKPRKIIRSTQFICPPEYQTGLDSLTKAIESGKNLLPYMSRQIIKPSAQDGMLFDFGIFHMHLGTGPDTKRSVLVAGTKDVVYCVFDDKNAYLLKIGDHGLWADITLLELVQLEFEHLLKRWEFNGIIAVENSLTPQQRIDLRKAGGNSILEVNGKFYAPPGGGINTAGTSVNSVMKADFMFRHYQAIQEQIVSLIKANSQKLQEDNKRAIPEMTLKMIDPEKYIFADEQLGLKIQAKVNPKTHQVESLQNL</sequence>
<dbReference type="KEGG" id="tpx:Turpa_3487"/>
<dbReference type="AlphaFoldDB" id="I4BA17"/>
<dbReference type="EMBL" id="CP002959">
    <property type="protein sequence ID" value="AFM14124.1"/>
    <property type="molecule type" value="Genomic_DNA"/>
</dbReference>
<dbReference type="RefSeq" id="WP_014804611.1">
    <property type="nucleotide sequence ID" value="NC_018020.1"/>
</dbReference>
<accession>I4BA17</accession>
<organism evidence="1 2">
    <name type="scientific">Turneriella parva (strain ATCC BAA-1111 / DSM 21527 / NCTC 11395 / H)</name>
    <name type="common">Leptospira parva</name>
    <dbReference type="NCBI Taxonomy" id="869212"/>
    <lineage>
        <taxon>Bacteria</taxon>
        <taxon>Pseudomonadati</taxon>
        <taxon>Spirochaetota</taxon>
        <taxon>Spirochaetia</taxon>
        <taxon>Leptospirales</taxon>
        <taxon>Leptospiraceae</taxon>
        <taxon>Turneriella</taxon>
    </lineage>
</organism>
<keyword evidence="2" id="KW-1185">Reference proteome</keyword>
<protein>
    <submittedName>
        <fullName evidence="1">Uncharacterized protein</fullName>
    </submittedName>
</protein>
<evidence type="ECO:0000313" key="1">
    <source>
        <dbReference type="EMBL" id="AFM14124.1"/>
    </source>
</evidence>
<dbReference type="Proteomes" id="UP000006048">
    <property type="component" value="Chromosome"/>
</dbReference>
<name>I4BA17_TURPD</name>
<proteinExistence type="predicted"/>
<dbReference type="HOGENOM" id="CLU_799117_0_0_12"/>
<evidence type="ECO:0000313" key="2">
    <source>
        <dbReference type="Proteomes" id="UP000006048"/>
    </source>
</evidence>